<feature type="region of interest" description="Disordered" evidence="1">
    <location>
        <begin position="333"/>
        <end position="470"/>
    </location>
</feature>
<evidence type="ECO:0000256" key="1">
    <source>
        <dbReference type="SAM" id="MobiDB-lite"/>
    </source>
</evidence>
<dbReference type="AlphaFoldDB" id="A0A9P7UWN0"/>
<feature type="transmembrane region" description="Helical" evidence="2">
    <location>
        <begin position="57"/>
        <end position="78"/>
    </location>
</feature>
<feature type="compositionally biased region" description="Low complexity" evidence="1">
    <location>
        <begin position="333"/>
        <end position="344"/>
    </location>
</feature>
<evidence type="ECO:0000313" key="3">
    <source>
        <dbReference type="EMBL" id="KAG7096008.1"/>
    </source>
</evidence>
<evidence type="ECO:0000256" key="2">
    <source>
        <dbReference type="SAM" id="Phobius"/>
    </source>
</evidence>
<accession>A0A9P7UWN0</accession>
<name>A0A9P7UWN0_9AGAR</name>
<feature type="compositionally biased region" description="Polar residues" evidence="1">
    <location>
        <begin position="361"/>
        <end position="371"/>
    </location>
</feature>
<proteinExistence type="predicted"/>
<feature type="region of interest" description="Disordered" evidence="1">
    <location>
        <begin position="536"/>
        <end position="561"/>
    </location>
</feature>
<feature type="transmembrane region" description="Helical" evidence="2">
    <location>
        <begin position="166"/>
        <end position="188"/>
    </location>
</feature>
<feature type="transmembrane region" description="Helical" evidence="2">
    <location>
        <begin position="17"/>
        <end position="37"/>
    </location>
</feature>
<dbReference type="OrthoDB" id="3106950at2759"/>
<reference evidence="3" key="1">
    <citation type="journal article" date="2021" name="Genome Biol. Evol.">
        <title>The assembled and annotated genome of the fairy-ring fungus Marasmius oreades.</title>
        <authorList>
            <person name="Hiltunen M."/>
            <person name="Ament-Velasquez S.L."/>
            <person name="Johannesson H."/>
        </authorList>
    </citation>
    <scope>NUCLEOTIDE SEQUENCE</scope>
    <source>
        <strain evidence="3">03SP1</strain>
    </source>
</reference>
<sequence length="561" mass="60692">MECNLNRQLFKSAKSRIVFSVLNTVLQVALQVCLIPVTRKVYEDLADASCFQLDALGWFDSLVDNILLISLHLLALALHIISARKNNTLSFAPLLLILFGLSLGSSVAQLARIINLQCKACDGICSTSSTAGMVVTTTLRFCLSLTFLTVLMAWMTPWRSSFIKDFAWKTYISILAYLVGGAVLLAYKQFHDSAVFWVWVTFTATLLLVTSIGMALSRRALRKNTPPMTSAAESPKEDSHADIDIRVGASSQTLPSTTYVSVGQSSSTSGPLEGPIAHFQIGAAISSESKLEIRSSVLTAYANSKLSTEASSARSSIGVETLHTAVYSRSSMSSSSLSVAARSQSPDREQTSIRVRDSARRTTLYTDSSPRASVAEEEPQPSRSSDSEQFSREGTPSHRFSGSSSSTVNVYSPATWDGEDLQSQSSGEPEPAETEGMIMTPFPSSSSPTAPPTPSEPSSTPTVPSYTEGPYAYRRRHDTLASYGTYETLPSYHSRRSSQTLAELMNFGPPTPRHVRSLPPLPPLPPFAMLSASIFSTPNPSSAEISTTDDDLARTVDVSNR</sequence>
<feature type="transmembrane region" description="Helical" evidence="2">
    <location>
        <begin position="131"/>
        <end position="154"/>
    </location>
</feature>
<keyword evidence="4" id="KW-1185">Reference proteome</keyword>
<feature type="transmembrane region" description="Helical" evidence="2">
    <location>
        <begin position="194"/>
        <end position="216"/>
    </location>
</feature>
<organism evidence="3 4">
    <name type="scientific">Marasmius oreades</name>
    <name type="common">fairy-ring Marasmius</name>
    <dbReference type="NCBI Taxonomy" id="181124"/>
    <lineage>
        <taxon>Eukaryota</taxon>
        <taxon>Fungi</taxon>
        <taxon>Dikarya</taxon>
        <taxon>Basidiomycota</taxon>
        <taxon>Agaricomycotina</taxon>
        <taxon>Agaricomycetes</taxon>
        <taxon>Agaricomycetidae</taxon>
        <taxon>Agaricales</taxon>
        <taxon>Marasmiineae</taxon>
        <taxon>Marasmiaceae</taxon>
        <taxon>Marasmius</taxon>
    </lineage>
</organism>
<dbReference type="RefSeq" id="XP_043012478.1">
    <property type="nucleotide sequence ID" value="XM_043151383.1"/>
</dbReference>
<feature type="compositionally biased region" description="Polar residues" evidence="1">
    <location>
        <begin position="536"/>
        <end position="546"/>
    </location>
</feature>
<gene>
    <name evidence="3" type="ORF">E1B28_006690</name>
</gene>
<dbReference type="KEGG" id="more:E1B28_006690"/>
<dbReference type="Proteomes" id="UP001049176">
    <property type="component" value="Chromosome 3"/>
</dbReference>
<keyword evidence="2" id="KW-0812">Transmembrane</keyword>
<comment type="caution">
    <text evidence="3">The sequence shown here is derived from an EMBL/GenBank/DDBJ whole genome shotgun (WGS) entry which is preliminary data.</text>
</comment>
<keyword evidence="2" id="KW-0472">Membrane</keyword>
<protein>
    <submittedName>
        <fullName evidence="3">Uncharacterized protein</fullName>
    </submittedName>
</protein>
<dbReference type="GeneID" id="66075766"/>
<evidence type="ECO:0000313" key="4">
    <source>
        <dbReference type="Proteomes" id="UP001049176"/>
    </source>
</evidence>
<keyword evidence="2" id="KW-1133">Transmembrane helix</keyword>
<feature type="compositionally biased region" description="Low complexity" evidence="1">
    <location>
        <begin position="456"/>
        <end position="467"/>
    </location>
</feature>
<feature type="compositionally biased region" description="Basic and acidic residues" evidence="1">
    <location>
        <begin position="345"/>
        <end position="360"/>
    </location>
</feature>
<dbReference type="EMBL" id="CM032183">
    <property type="protein sequence ID" value="KAG7096008.1"/>
    <property type="molecule type" value="Genomic_DNA"/>
</dbReference>
<feature type="transmembrane region" description="Helical" evidence="2">
    <location>
        <begin position="90"/>
        <end position="111"/>
    </location>
</feature>